<dbReference type="Gene3D" id="1.25.40.10">
    <property type="entry name" value="Tetratricopeptide repeat domain"/>
    <property type="match status" value="1"/>
</dbReference>
<evidence type="ECO:0000259" key="5">
    <source>
        <dbReference type="PROSITE" id="PS51123"/>
    </source>
</evidence>
<dbReference type="PANTHER" id="PTHR30329">
    <property type="entry name" value="STATOR ELEMENT OF FLAGELLAR MOTOR COMPLEX"/>
    <property type="match status" value="1"/>
</dbReference>
<comment type="caution">
    <text evidence="6">The sequence shown here is derived from an EMBL/GenBank/DDBJ whole genome shotgun (WGS) entry which is preliminary data.</text>
</comment>
<dbReference type="Gene3D" id="3.30.1330.60">
    <property type="entry name" value="OmpA-like domain"/>
    <property type="match status" value="1"/>
</dbReference>
<keyword evidence="2 4" id="KW-0472">Membrane</keyword>
<sequence length="645" mass="72571">MKNIINLAFVFFIGLSVITAQNKDTKKADKHFDRLEFVDAAKQYEKLIEKGKANAYVYKKAAEANYNLFNMKEAERFYKLFVRKNEGIEAEDYFRFASALKINGKIDDSDKNMQEFAKLAPQDKRAQFFKNNPNYYQDLIAKEPNFSVSDMEVNSGEYSDFGGYEHNDMLYFVSARNKSGKTYGWNDQPVLNVFVAENVAGTWKNEDEIPGDVNSKFNEGTMAITQDGKTIYFTRTNMGDGNKYEADEDGIGRLRLYKATLVNGEWKDVQPLSFTDSEYSYSHPALSPDGKTLYFSSDTSGGFGNSDIYQVSVDAEGNFGEPENLGNQVNTPGRETFPFMDEDNRLFFSSDGHLGLGGLDVFYTTSSKGMFAYPTNIGAPVNTSSDDFAFSYYTGKESGYVSSNREGSSTVDNIYQVDLLQPLDETLLMITAVDEETSKPIENTQVIVYDDDKTEVARGTTDEAGQIDILVISNEDYDVQGNKEGYESTSVRITAEGESMPVELRLKVIEPLIVERKIVLNQVFFDFDKSEIIAASALELDRLAETLMKYEDIRLMVTSHTDRRGPAEYNLGLSEKRAKSTVDYLVSKGVDADRLEYEGKGESEPINDCASGCSEEEHRVNRRSEFTIIEEEEGVETKVISPEED</sequence>
<gene>
    <name evidence="6" type="ORF">G7034_09375</name>
</gene>
<dbReference type="Pfam" id="PF07676">
    <property type="entry name" value="PD40"/>
    <property type="match status" value="3"/>
</dbReference>
<dbReference type="SUPFAM" id="SSF48452">
    <property type="entry name" value="TPR-like"/>
    <property type="match status" value="1"/>
</dbReference>
<dbReference type="InterPro" id="IPR036737">
    <property type="entry name" value="OmpA-like_sf"/>
</dbReference>
<evidence type="ECO:0000256" key="2">
    <source>
        <dbReference type="ARBA" id="ARBA00023136"/>
    </source>
</evidence>
<dbReference type="EMBL" id="JAANAS010000072">
    <property type="protein sequence ID" value="NGZ90462.1"/>
    <property type="molecule type" value="Genomic_DNA"/>
</dbReference>
<dbReference type="SUPFAM" id="SSF103088">
    <property type="entry name" value="OmpA-like"/>
    <property type="match status" value="1"/>
</dbReference>
<dbReference type="InterPro" id="IPR041033">
    <property type="entry name" value="SpaA_PFL_dom_1"/>
</dbReference>
<proteinExistence type="predicted"/>
<dbReference type="PROSITE" id="PS51123">
    <property type="entry name" value="OMPA_2"/>
    <property type="match status" value="1"/>
</dbReference>
<dbReference type="GO" id="GO:0009279">
    <property type="term" value="C:cell outer membrane"/>
    <property type="evidence" value="ECO:0007669"/>
    <property type="project" value="UniProtKB-SubCell"/>
</dbReference>
<dbReference type="InterPro" id="IPR011990">
    <property type="entry name" value="TPR-like_helical_dom_sf"/>
</dbReference>
<evidence type="ECO:0000256" key="1">
    <source>
        <dbReference type="ARBA" id="ARBA00004442"/>
    </source>
</evidence>
<organism evidence="6 7">
    <name type="scientific">Psychroflexus maritimus</name>
    <dbReference type="NCBI Taxonomy" id="2714865"/>
    <lineage>
        <taxon>Bacteria</taxon>
        <taxon>Pseudomonadati</taxon>
        <taxon>Bacteroidota</taxon>
        <taxon>Flavobacteriia</taxon>
        <taxon>Flavobacteriales</taxon>
        <taxon>Flavobacteriaceae</taxon>
        <taxon>Psychroflexus</taxon>
    </lineage>
</organism>
<reference evidence="6" key="1">
    <citation type="submission" date="2020-03" db="EMBL/GenBank/DDBJ databases">
        <title>Psychroflexus Maritimus sp. nov., isolate from marine sediment.</title>
        <authorList>
            <person name="Zhong Y.-L."/>
        </authorList>
    </citation>
    <scope>NUCLEOTIDE SEQUENCE</scope>
    <source>
        <strain evidence="6">C1</strain>
    </source>
</reference>
<dbReference type="Gene3D" id="2.120.10.30">
    <property type="entry name" value="TolB, C-terminal domain"/>
    <property type="match status" value="1"/>
</dbReference>
<dbReference type="PANTHER" id="PTHR30329:SF21">
    <property type="entry name" value="LIPOPROTEIN YIAD-RELATED"/>
    <property type="match status" value="1"/>
</dbReference>
<dbReference type="AlphaFoldDB" id="A0A967ADW6"/>
<dbReference type="SUPFAM" id="SSF82171">
    <property type="entry name" value="DPP6 N-terminal domain-like"/>
    <property type="match status" value="1"/>
</dbReference>
<dbReference type="InterPro" id="IPR011042">
    <property type="entry name" value="6-blade_b-propeller_TolB-like"/>
</dbReference>
<protein>
    <submittedName>
        <fullName evidence="6">OmpA family protein</fullName>
    </submittedName>
</protein>
<evidence type="ECO:0000313" key="7">
    <source>
        <dbReference type="Proteomes" id="UP000643701"/>
    </source>
</evidence>
<comment type="subcellular location">
    <subcellularLocation>
        <location evidence="1">Cell outer membrane</location>
    </subcellularLocation>
</comment>
<dbReference type="Pfam" id="PF17802">
    <property type="entry name" value="SpaA"/>
    <property type="match status" value="1"/>
</dbReference>
<keyword evidence="3" id="KW-0998">Cell outer membrane</keyword>
<dbReference type="InterPro" id="IPR011659">
    <property type="entry name" value="WD40"/>
</dbReference>
<dbReference type="Pfam" id="PF00691">
    <property type="entry name" value="OmpA"/>
    <property type="match status" value="1"/>
</dbReference>
<name>A0A967ADW6_9FLAO</name>
<feature type="domain" description="OmpA-like" evidence="5">
    <location>
        <begin position="514"/>
        <end position="632"/>
    </location>
</feature>
<dbReference type="InterPro" id="IPR006665">
    <property type="entry name" value="OmpA-like"/>
</dbReference>
<dbReference type="CDD" id="cd07185">
    <property type="entry name" value="OmpA_C-like"/>
    <property type="match status" value="1"/>
</dbReference>
<accession>A0A967ADW6</accession>
<dbReference type="PRINTS" id="PR01021">
    <property type="entry name" value="OMPADOMAIN"/>
</dbReference>
<keyword evidence="7" id="KW-1185">Reference proteome</keyword>
<evidence type="ECO:0000256" key="4">
    <source>
        <dbReference type="PROSITE-ProRule" id="PRU00473"/>
    </source>
</evidence>
<dbReference type="Proteomes" id="UP000643701">
    <property type="component" value="Unassembled WGS sequence"/>
</dbReference>
<dbReference type="RefSeq" id="WP_166400701.1">
    <property type="nucleotide sequence ID" value="NZ_JAANAS010000072.1"/>
</dbReference>
<dbReference type="Gene3D" id="2.60.40.1120">
    <property type="entry name" value="Carboxypeptidase-like, regulatory domain"/>
    <property type="match status" value="1"/>
</dbReference>
<dbReference type="InterPro" id="IPR006664">
    <property type="entry name" value="OMP_bac"/>
</dbReference>
<evidence type="ECO:0000256" key="3">
    <source>
        <dbReference type="ARBA" id="ARBA00023237"/>
    </source>
</evidence>
<evidence type="ECO:0000313" key="6">
    <source>
        <dbReference type="EMBL" id="NGZ90462.1"/>
    </source>
</evidence>
<dbReference type="InterPro" id="IPR050330">
    <property type="entry name" value="Bact_OuterMem_StrucFunc"/>
</dbReference>